<organism evidence="2 3">
    <name type="scientific">Oreochromis aureus</name>
    <name type="common">Israeli tilapia</name>
    <name type="synonym">Chromis aureus</name>
    <dbReference type="NCBI Taxonomy" id="47969"/>
    <lineage>
        <taxon>Eukaryota</taxon>
        <taxon>Metazoa</taxon>
        <taxon>Chordata</taxon>
        <taxon>Craniata</taxon>
        <taxon>Vertebrata</taxon>
        <taxon>Euteleostomi</taxon>
        <taxon>Actinopterygii</taxon>
        <taxon>Neopterygii</taxon>
        <taxon>Teleostei</taxon>
        <taxon>Neoteleostei</taxon>
        <taxon>Acanthomorphata</taxon>
        <taxon>Ovalentaria</taxon>
        <taxon>Cichlomorphae</taxon>
        <taxon>Cichliformes</taxon>
        <taxon>Cichlidae</taxon>
        <taxon>African cichlids</taxon>
        <taxon>Pseudocrenilabrinae</taxon>
        <taxon>Oreochromini</taxon>
        <taxon>Oreochromis</taxon>
    </lineage>
</organism>
<dbReference type="AlphaFoldDB" id="A0A668W0Q9"/>
<protein>
    <submittedName>
        <fullName evidence="2">Uncharacterized protein</fullName>
    </submittedName>
</protein>
<keyword evidence="3" id="KW-1185">Reference proteome</keyword>
<reference evidence="2" key="2">
    <citation type="submission" date="2025-09" db="UniProtKB">
        <authorList>
            <consortium name="Ensembl"/>
        </authorList>
    </citation>
    <scope>IDENTIFICATION</scope>
</reference>
<accession>A0A668W0Q9</accession>
<dbReference type="Ensembl" id="ENSOABT00000059588.2">
    <property type="protein sequence ID" value="ENSOABP00000058126.1"/>
    <property type="gene ID" value="ENSOABG00000025510.2"/>
</dbReference>
<evidence type="ECO:0000256" key="1">
    <source>
        <dbReference type="SAM" id="Phobius"/>
    </source>
</evidence>
<name>A0A668W0Q9_OREAU</name>
<feature type="transmembrane region" description="Helical" evidence="1">
    <location>
        <begin position="6"/>
        <end position="28"/>
    </location>
</feature>
<evidence type="ECO:0000313" key="3">
    <source>
        <dbReference type="Proteomes" id="UP000472276"/>
    </source>
</evidence>
<keyword evidence="1" id="KW-0812">Transmembrane</keyword>
<reference evidence="2" key="1">
    <citation type="submission" date="2025-08" db="UniProtKB">
        <authorList>
            <consortium name="Ensembl"/>
        </authorList>
    </citation>
    <scope>IDENTIFICATION</scope>
</reference>
<evidence type="ECO:0000313" key="2">
    <source>
        <dbReference type="Ensembl" id="ENSOABP00000058126.1"/>
    </source>
</evidence>
<dbReference type="Proteomes" id="UP000472276">
    <property type="component" value="Unassembled WGS sequence"/>
</dbReference>
<keyword evidence="1" id="KW-0472">Membrane</keyword>
<keyword evidence="1" id="KW-1133">Transmembrane helix</keyword>
<proteinExistence type="predicted"/>
<sequence>QALFLAAVVIIIFTCFHLRFLVGYSLYFSTLHFLPPSRSQTHNVMTVHSPCSTDYTAHETVVNLSLCKATRKLSHIQSRGKQHHHYTANLLFT</sequence>